<dbReference type="EMBL" id="PGXC01000083">
    <property type="protein sequence ID" value="PKK87927.1"/>
    <property type="molecule type" value="Genomic_DNA"/>
</dbReference>
<name>A0A2N1PHW0_9BACT</name>
<sequence length="190" mass="21353">MKTAPSPSNPALLERGRSTIQKNFKRPMIRESSPVATPTVSVQGYLYLVDFGSGSSQRFHRVNKTKECSCGATYCQAIEAVRLYLQAGGARAPDPEGMPPCPICGSKTYRDRNWDGKYTKELGWRCTNGGLHHFLQAKTERIKKNFAEHPWLIPPAPGYPGVRRDELMTWEECEAINRKVFQETGYDPTA</sequence>
<gene>
    <name evidence="1" type="ORF">CVV64_21015</name>
</gene>
<reference evidence="1 2" key="1">
    <citation type="journal article" date="2017" name="ISME J.">
        <title>Potential for microbial H2 and metal transformations associated with novel bacteria and archaea in deep terrestrial subsurface sediments.</title>
        <authorList>
            <person name="Hernsdorf A.W."/>
            <person name="Amano Y."/>
            <person name="Miyakawa K."/>
            <person name="Ise K."/>
            <person name="Suzuki Y."/>
            <person name="Anantharaman K."/>
            <person name="Probst A."/>
            <person name="Burstein D."/>
            <person name="Thomas B.C."/>
            <person name="Banfield J.F."/>
        </authorList>
    </citation>
    <scope>NUCLEOTIDE SEQUENCE [LARGE SCALE GENOMIC DNA]</scope>
    <source>
        <strain evidence="1">HGW-Wallbacteria-1</strain>
    </source>
</reference>
<accession>A0A2N1PHW0</accession>
<comment type="caution">
    <text evidence="1">The sequence shown here is derived from an EMBL/GenBank/DDBJ whole genome shotgun (WGS) entry which is preliminary data.</text>
</comment>
<proteinExistence type="predicted"/>
<protein>
    <submittedName>
        <fullName evidence="1">Uncharacterized protein</fullName>
    </submittedName>
</protein>
<dbReference type="AlphaFoldDB" id="A0A2N1PHW0"/>
<evidence type="ECO:0000313" key="1">
    <source>
        <dbReference type="EMBL" id="PKK87927.1"/>
    </source>
</evidence>
<dbReference type="Proteomes" id="UP000233256">
    <property type="component" value="Unassembled WGS sequence"/>
</dbReference>
<organism evidence="1 2">
    <name type="scientific">Candidatus Wallbacteria bacterium HGW-Wallbacteria-1</name>
    <dbReference type="NCBI Taxonomy" id="2013854"/>
    <lineage>
        <taxon>Bacteria</taxon>
        <taxon>Candidatus Walliibacteriota</taxon>
    </lineage>
</organism>
<evidence type="ECO:0000313" key="2">
    <source>
        <dbReference type="Proteomes" id="UP000233256"/>
    </source>
</evidence>